<reference evidence="10 11" key="1">
    <citation type="submission" date="2020-04" db="EMBL/GenBank/DDBJ databases">
        <authorList>
            <person name="Alioto T."/>
            <person name="Alioto T."/>
            <person name="Gomez Garrido J."/>
        </authorList>
    </citation>
    <scope>NUCLEOTIDE SEQUENCE [LARGE SCALE GENOMIC DNA]</scope>
</reference>
<evidence type="ECO:0000256" key="8">
    <source>
        <dbReference type="SAM" id="Phobius"/>
    </source>
</evidence>
<comment type="similarity">
    <text evidence="2">Belongs to the patched family.</text>
</comment>
<keyword evidence="11" id="KW-1185">Reference proteome</keyword>
<name>A0A8S1BXY0_9INSE</name>
<evidence type="ECO:0000256" key="2">
    <source>
        <dbReference type="ARBA" id="ARBA00005585"/>
    </source>
</evidence>
<feature type="compositionally biased region" description="Basic residues" evidence="7">
    <location>
        <begin position="1163"/>
        <end position="1175"/>
    </location>
</feature>
<keyword evidence="5 8" id="KW-0472">Membrane</keyword>
<dbReference type="GO" id="GO:0045879">
    <property type="term" value="P:negative regulation of smoothened signaling pathway"/>
    <property type="evidence" value="ECO:0007669"/>
    <property type="project" value="TreeGrafter"/>
</dbReference>
<dbReference type="InterPro" id="IPR053958">
    <property type="entry name" value="HMGCR/SNAP/NPC1-like_SSD"/>
</dbReference>
<feature type="transmembrane region" description="Helical" evidence="8">
    <location>
        <begin position="989"/>
        <end position="1014"/>
    </location>
</feature>
<dbReference type="GO" id="GO:0008158">
    <property type="term" value="F:hedgehog receptor activity"/>
    <property type="evidence" value="ECO:0007669"/>
    <property type="project" value="TreeGrafter"/>
</dbReference>
<dbReference type="GO" id="GO:0005886">
    <property type="term" value="C:plasma membrane"/>
    <property type="evidence" value="ECO:0007669"/>
    <property type="project" value="TreeGrafter"/>
</dbReference>
<feature type="transmembrane region" description="Helical" evidence="8">
    <location>
        <begin position="446"/>
        <end position="462"/>
    </location>
</feature>
<proteinExistence type="inferred from homology"/>
<evidence type="ECO:0000256" key="1">
    <source>
        <dbReference type="ARBA" id="ARBA00004141"/>
    </source>
</evidence>
<organism evidence="10 11">
    <name type="scientific">Cloeon dipterum</name>
    <dbReference type="NCBI Taxonomy" id="197152"/>
    <lineage>
        <taxon>Eukaryota</taxon>
        <taxon>Metazoa</taxon>
        <taxon>Ecdysozoa</taxon>
        <taxon>Arthropoda</taxon>
        <taxon>Hexapoda</taxon>
        <taxon>Insecta</taxon>
        <taxon>Pterygota</taxon>
        <taxon>Palaeoptera</taxon>
        <taxon>Ephemeroptera</taxon>
        <taxon>Pisciforma</taxon>
        <taxon>Baetidae</taxon>
        <taxon>Cloeon</taxon>
    </lineage>
</organism>
<keyword evidence="3 8" id="KW-0812">Transmembrane</keyword>
<feature type="region of interest" description="Disordered" evidence="7">
    <location>
        <begin position="1304"/>
        <end position="1335"/>
    </location>
</feature>
<dbReference type="InterPro" id="IPR000731">
    <property type="entry name" value="SSD"/>
</dbReference>
<dbReference type="Pfam" id="PF12349">
    <property type="entry name" value="Sterol-sensing"/>
    <property type="match status" value="1"/>
</dbReference>
<comment type="subcellular location">
    <subcellularLocation>
        <location evidence="1">Membrane</location>
        <topology evidence="1">Multi-pass membrane protein</topology>
    </subcellularLocation>
</comment>
<evidence type="ECO:0000313" key="11">
    <source>
        <dbReference type="Proteomes" id="UP000494165"/>
    </source>
</evidence>
<feature type="transmembrane region" description="Helical" evidence="8">
    <location>
        <begin position="705"/>
        <end position="725"/>
    </location>
</feature>
<feature type="transmembrane region" description="Helical" evidence="8">
    <location>
        <begin position="1021"/>
        <end position="1043"/>
    </location>
</feature>
<protein>
    <recommendedName>
        <fullName evidence="9">SSD domain-containing protein</fullName>
    </recommendedName>
</protein>
<feature type="domain" description="SSD" evidence="9">
    <location>
        <begin position="442"/>
        <end position="602"/>
    </location>
</feature>
<feature type="region of interest" description="Disordered" evidence="7">
    <location>
        <begin position="1226"/>
        <end position="1269"/>
    </location>
</feature>
<gene>
    <name evidence="10" type="ORF">CLODIP_2_CD09221</name>
</gene>
<evidence type="ECO:0000256" key="5">
    <source>
        <dbReference type="ARBA" id="ARBA00023136"/>
    </source>
</evidence>
<feature type="transmembrane region" description="Helical" evidence="8">
    <location>
        <begin position="1049"/>
        <end position="1071"/>
    </location>
</feature>
<dbReference type="SUPFAM" id="SSF82866">
    <property type="entry name" value="Multidrug efflux transporter AcrB transmembrane domain"/>
    <property type="match status" value="2"/>
</dbReference>
<dbReference type="GO" id="GO:0097108">
    <property type="term" value="F:hedgehog family protein binding"/>
    <property type="evidence" value="ECO:0007669"/>
    <property type="project" value="TreeGrafter"/>
</dbReference>
<feature type="transmembrane region" description="Helical" evidence="8">
    <location>
        <begin position="1092"/>
        <end position="1110"/>
    </location>
</feature>
<keyword evidence="6" id="KW-0325">Glycoprotein</keyword>
<evidence type="ECO:0000256" key="3">
    <source>
        <dbReference type="ARBA" id="ARBA00022692"/>
    </source>
</evidence>
<dbReference type="PROSITE" id="PS50156">
    <property type="entry name" value="SSD"/>
    <property type="match status" value="1"/>
</dbReference>
<feature type="region of interest" description="Disordered" evidence="7">
    <location>
        <begin position="1153"/>
        <end position="1177"/>
    </location>
</feature>
<evidence type="ECO:0000256" key="7">
    <source>
        <dbReference type="SAM" id="MobiDB-lite"/>
    </source>
</evidence>
<accession>A0A8S1BXY0</accession>
<feature type="transmembrane region" description="Helical" evidence="8">
    <location>
        <begin position="1116"/>
        <end position="1140"/>
    </location>
</feature>
<dbReference type="PANTHER" id="PTHR46022:SF1">
    <property type="entry name" value="PROTEIN PATCHED"/>
    <property type="match status" value="1"/>
</dbReference>
<evidence type="ECO:0000256" key="4">
    <source>
        <dbReference type="ARBA" id="ARBA00022989"/>
    </source>
</evidence>
<dbReference type="OrthoDB" id="5873834at2759"/>
<dbReference type="GO" id="GO:0005119">
    <property type="term" value="F:smoothened binding"/>
    <property type="evidence" value="ECO:0007669"/>
    <property type="project" value="TreeGrafter"/>
</dbReference>
<feature type="compositionally biased region" description="Low complexity" evidence="7">
    <location>
        <begin position="1310"/>
        <end position="1335"/>
    </location>
</feature>
<feature type="transmembrane region" description="Helical" evidence="8">
    <location>
        <begin position="474"/>
        <end position="500"/>
    </location>
</feature>
<keyword evidence="4 8" id="KW-1133">Transmembrane helix</keyword>
<evidence type="ECO:0000313" key="10">
    <source>
        <dbReference type="EMBL" id="CAB3364566.1"/>
    </source>
</evidence>
<feature type="transmembrane region" description="Helical" evidence="8">
    <location>
        <begin position="548"/>
        <end position="571"/>
    </location>
</feature>
<feature type="transmembrane region" description="Helical" evidence="8">
    <location>
        <begin position="583"/>
        <end position="602"/>
    </location>
</feature>
<evidence type="ECO:0000259" key="9">
    <source>
        <dbReference type="PROSITE" id="PS50156"/>
    </source>
</evidence>
<dbReference type="Proteomes" id="UP000494165">
    <property type="component" value="Unassembled WGS sequence"/>
</dbReference>
<comment type="caution">
    <text evidence="10">The sequence shown here is derived from an EMBL/GenBank/DDBJ whole genome shotgun (WGS) entry which is preliminary data.</text>
</comment>
<sequence length="1335" mass="149126">MTPALEASFDQEGCISPPEDKHTSDLYIRTTWVDAALAYSLLKKGKVAGQRASLFMLRLVQQEISHLGCFIQRHATIILILSTIFLLANCIGLKSVVYETRIDRLWFEDSENLNNERSYTKKWQGEDETVLNNQMFVQRPAFPNTSVLTPEALIAHSDVLKRASSVSVDMYDKHWELQHLCAALSFPSFEDGMVDRILEDTMPCFIMTPLYCFWEGSRLIPQRFPIIPNITGDWTNVNPKELISEHRKAIEKYGGKFFYEKLENTIEQAGLNLGFSQKACLNPENPECPKTAENKKTMAPPNVGSKLSFGCDGMASRYMHSPVEAIVGGVKESKTNGEIMEAAALQTIIYLMSPTNLYTYWKNDEVHHSDWSPANAALVLKAWQLKFENEVARLTKGLRSPVNEEDDMFEAEITIPNLNQFSFVTFTSANLEKIIADNTSFDLCQIIVGYIIVALYVVLAMFRVDSAVKSKCSVAMIAVVFILLNTAAGLGMCAMLGLIFNMATSNILPFLSLAIGISDVFVFTKAYAEQPSWQSRPEEQVGCILRKAGINVMLTSMCKIAAFIAAGWVPIPAMRAISMQGGVLMLFHMAFMLLVMPAVISIDIKRRQAGRYDLLWPVRVKPSVGAIRKLDIFKPMRQAVAVTMPPNSHIVTTVLAPEDTEMPCSEIDANKDSLHRTLEDGWPVPQCVNKCSSLKRLAVVKYSMLFTYSGVKVFLFVWMIGWLIFSGINITNLKNGLELKDLVPASTSVHEYFHLHTSYFNFYNMHITTKGAFNYNTKQALLHDFHSKFIGVNNIIREQDGGLPRFWLATFKEWLIDIQLAFDEDWRNGHITMEGWNKSAASERGILGYKLLVQTGRPDHPVDKSQLTKIKLVDSNGNIYSRGFYNYLTAWASHDAVGYSASKANMRPEPKPWYHDPNDFALAIPKAKSIMYAEMPFNLRDLNDTNSIVQFIAEVRDICNSYSKSYNIPCYPSGIPFMFWEQYFMLRRFLLFGVATLLASIILILMLMTVNIFLTTLITAYLVICCVQIISLYSIFGISLSAISGLVALYGLAFCVQPALNISLSFINAIGNRNRRVRLALEHMMMPTLHSTVAAVLSIVVLAFSNLGFIVNHFFFALLIVLIVSCVNSLTFFPLMLSIFGPPGMIEPHEYEDRIATPTPSPPRKRRKAPRRPRRPIVLNHQQQRCAFHCREPSLTTISEESNSWQPSTPEIVVQPKVVLETTTHHYHHNHPPPTAGTSGCPANCPAAQQQCSSPPAPDGSATAAGNSVPPLTSYPHTIAMATTKVKAKTQLEVEVHTPVMMSAGPFWPSASTSSSTSSTFSSSDQSGDSGAKQS</sequence>
<evidence type="ECO:0000256" key="6">
    <source>
        <dbReference type="ARBA" id="ARBA00023180"/>
    </source>
</evidence>
<dbReference type="Gene3D" id="1.20.1640.10">
    <property type="entry name" value="Multidrug efflux transporter AcrB transmembrane domain"/>
    <property type="match status" value="2"/>
</dbReference>
<dbReference type="PANTHER" id="PTHR46022">
    <property type="entry name" value="PROTEIN PATCHED"/>
    <property type="match status" value="1"/>
</dbReference>
<dbReference type="EMBL" id="CADEPI010000016">
    <property type="protein sequence ID" value="CAB3364566.1"/>
    <property type="molecule type" value="Genomic_DNA"/>
</dbReference>